<sequence length="48" mass="5335">MNHVSFRQQALLTVGDVQLAAYYDDQGRVTVARRKGAAGDWRVSSRPS</sequence>
<reference evidence="1 2" key="1">
    <citation type="submission" date="2019-02" db="EMBL/GenBank/DDBJ databases">
        <title>Deep-cultivation of Planctomycetes and their phenomic and genomic characterization uncovers novel biology.</title>
        <authorList>
            <person name="Wiegand S."/>
            <person name="Jogler M."/>
            <person name="Boedeker C."/>
            <person name="Pinto D."/>
            <person name="Vollmers J."/>
            <person name="Rivas-Marin E."/>
            <person name="Kohn T."/>
            <person name="Peeters S.H."/>
            <person name="Heuer A."/>
            <person name="Rast P."/>
            <person name="Oberbeckmann S."/>
            <person name="Bunk B."/>
            <person name="Jeske O."/>
            <person name="Meyerdierks A."/>
            <person name="Storesund J.E."/>
            <person name="Kallscheuer N."/>
            <person name="Luecker S."/>
            <person name="Lage O.M."/>
            <person name="Pohl T."/>
            <person name="Merkel B.J."/>
            <person name="Hornburger P."/>
            <person name="Mueller R.-W."/>
            <person name="Bruemmer F."/>
            <person name="Labrenz M."/>
            <person name="Spormann A.M."/>
            <person name="Op Den Camp H."/>
            <person name="Overmann J."/>
            <person name="Amann R."/>
            <person name="Jetten M.S.M."/>
            <person name="Mascher T."/>
            <person name="Medema M.H."/>
            <person name="Devos D.P."/>
            <person name="Kaster A.-K."/>
            <person name="Ovreas L."/>
            <person name="Rohde M."/>
            <person name="Galperin M.Y."/>
            <person name="Jogler C."/>
        </authorList>
    </citation>
    <scope>NUCLEOTIDE SEQUENCE [LARGE SCALE GENOMIC DNA]</scope>
    <source>
        <strain evidence="1 2">Mal64</strain>
    </source>
</reference>
<proteinExistence type="predicted"/>
<evidence type="ECO:0000313" key="2">
    <source>
        <dbReference type="Proteomes" id="UP000315440"/>
    </source>
</evidence>
<protein>
    <submittedName>
        <fullName evidence="1">Uncharacterized protein</fullName>
    </submittedName>
</protein>
<comment type="caution">
    <text evidence="1">The sequence shown here is derived from an EMBL/GenBank/DDBJ whole genome shotgun (WGS) entry which is preliminary data.</text>
</comment>
<accession>A0A5C5ZQG7</accession>
<dbReference type="EMBL" id="SJPQ01000001">
    <property type="protein sequence ID" value="TWT89782.1"/>
    <property type="molecule type" value="Genomic_DNA"/>
</dbReference>
<dbReference type="Proteomes" id="UP000315440">
    <property type="component" value="Unassembled WGS sequence"/>
</dbReference>
<dbReference type="AlphaFoldDB" id="A0A5C5ZQG7"/>
<gene>
    <name evidence="1" type="ORF">Mal64_01610</name>
</gene>
<organism evidence="1 2">
    <name type="scientific">Pseudobythopirellula maris</name>
    <dbReference type="NCBI Taxonomy" id="2527991"/>
    <lineage>
        <taxon>Bacteria</taxon>
        <taxon>Pseudomonadati</taxon>
        <taxon>Planctomycetota</taxon>
        <taxon>Planctomycetia</taxon>
        <taxon>Pirellulales</taxon>
        <taxon>Lacipirellulaceae</taxon>
        <taxon>Pseudobythopirellula</taxon>
    </lineage>
</organism>
<evidence type="ECO:0000313" key="1">
    <source>
        <dbReference type="EMBL" id="TWT89782.1"/>
    </source>
</evidence>
<keyword evidence="2" id="KW-1185">Reference proteome</keyword>
<name>A0A5C5ZQG7_9BACT</name>